<dbReference type="EMBL" id="GEDV01010897">
    <property type="protein sequence ID" value="JAP77660.1"/>
    <property type="molecule type" value="Transcribed_RNA"/>
</dbReference>
<evidence type="ECO:0000313" key="1">
    <source>
        <dbReference type="EMBL" id="JAP77660.1"/>
    </source>
</evidence>
<proteinExistence type="predicted"/>
<accession>A0A131YGP5</accession>
<protein>
    <submittedName>
        <fullName evidence="1">Uncharacterized protein</fullName>
    </submittedName>
</protein>
<sequence>MLILAHHASQIPRRRSFWNLSSTNGVTGICRTVQALSVSLRRSCSAESYAGKGDDKEAERCVASSARVMTLSTFSFLFERAPYFHSDRERVRGPTAARRGGDDAKRRIWVYGTVIGYMTSFVERRGSDL</sequence>
<name>A0A131YGP5_RHIAP</name>
<dbReference type="AlphaFoldDB" id="A0A131YGP5"/>
<organism evidence="1">
    <name type="scientific">Rhipicephalus appendiculatus</name>
    <name type="common">Brown ear tick</name>
    <dbReference type="NCBI Taxonomy" id="34631"/>
    <lineage>
        <taxon>Eukaryota</taxon>
        <taxon>Metazoa</taxon>
        <taxon>Ecdysozoa</taxon>
        <taxon>Arthropoda</taxon>
        <taxon>Chelicerata</taxon>
        <taxon>Arachnida</taxon>
        <taxon>Acari</taxon>
        <taxon>Parasitiformes</taxon>
        <taxon>Ixodida</taxon>
        <taxon>Ixodoidea</taxon>
        <taxon>Ixodidae</taxon>
        <taxon>Rhipicephalinae</taxon>
        <taxon>Rhipicephalus</taxon>
        <taxon>Rhipicephalus</taxon>
    </lineage>
</organism>
<reference evidence="1" key="1">
    <citation type="journal article" date="2016" name="Ticks Tick Borne Dis.">
        <title>De novo assembly and annotation of the salivary gland transcriptome of Rhipicephalus appendiculatus male and female ticks during blood feeding.</title>
        <authorList>
            <person name="de Castro M.H."/>
            <person name="de Klerk D."/>
            <person name="Pienaar R."/>
            <person name="Latif A.A."/>
            <person name="Rees D.J."/>
            <person name="Mans B.J."/>
        </authorList>
    </citation>
    <scope>NUCLEOTIDE SEQUENCE</scope>
    <source>
        <tissue evidence="1">Salivary glands</tissue>
    </source>
</reference>